<name>A0A5N6E5G4_ASPPA</name>
<proteinExistence type="predicted"/>
<gene>
    <name evidence="1" type="ORF">BDV34DRAFT_3546</name>
</gene>
<reference evidence="1 2" key="1">
    <citation type="submission" date="2019-04" db="EMBL/GenBank/DDBJ databases">
        <title>Fungal friends and foes A comparative genomics study of 23 Aspergillus species from section Flavi.</title>
        <authorList>
            <consortium name="DOE Joint Genome Institute"/>
            <person name="Kjaerbolling I."/>
            <person name="Vesth T.C."/>
            <person name="Frisvad J.C."/>
            <person name="Nybo J.L."/>
            <person name="Theobald S."/>
            <person name="Kildgaard S."/>
            <person name="Petersen T.I."/>
            <person name="Kuo A."/>
            <person name="Sato A."/>
            <person name="Lyhne E.K."/>
            <person name="Kogle M.E."/>
            <person name="Wiebenga A."/>
            <person name="Kun R.S."/>
            <person name="Lubbers R.J."/>
            <person name="Makela M.R."/>
            <person name="Barry K."/>
            <person name="Chovatia M."/>
            <person name="Clum A."/>
            <person name="Daum C."/>
            <person name="Haridas S."/>
            <person name="He G."/>
            <person name="LaButti K."/>
            <person name="Lipzen A."/>
            <person name="Mondo S."/>
            <person name="Pangilinan J."/>
            <person name="Riley R."/>
            <person name="Salamov A."/>
            <person name="Simmons B.A."/>
            <person name="Magnuson J.K."/>
            <person name="Henrissat B."/>
            <person name="Mortensen U.H."/>
            <person name="Larsen T.O."/>
            <person name="De vries R.P."/>
            <person name="Grigoriev I.V."/>
            <person name="Machida M."/>
            <person name="Baker S.E."/>
            <person name="Andersen M.R."/>
        </authorList>
    </citation>
    <scope>NUCLEOTIDE SEQUENCE [LARGE SCALE GENOMIC DNA]</scope>
    <source>
        <strain evidence="1 2">CBS 117618</strain>
    </source>
</reference>
<dbReference type="VEuPathDB" id="FungiDB:BDV34DRAFT_3546"/>
<evidence type="ECO:0000313" key="2">
    <source>
        <dbReference type="Proteomes" id="UP000326532"/>
    </source>
</evidence>
<organism evidence="1 2">
    <name type="scientific">Aspergillus parasiticus</name>
    <dbReference type="NCBI Taxonomy" id="5067"/>
    <lineage>
        <taxon>Eukaryota</taxon>
        <taxon>Fungi</taxon>
        <taxon>Dikarya</taxon>
        <taxon>Ascomycota</taxon>
        <taxon>Pezizomycotina</taxon>
        <taxon>Eurotiomycetes</taxon>
        <taxon>Eurotiomycetidae</taxon>
        <taxon>Eurotiales</taxon>
        <taxon>Aspergillaceae</taxon>
        <taxon>Aspergillus</taxon>
        <taxon>Aspergillus subgen. Circumdati</taxon>
    </lineage>
</organism>
<dbReference type="Proteomes" id="UP000326532">
    <property type="component" value="Unassembled WGS sequence"/>
</dbReference>
<sequence length="164" mass="18664">MLSVISVIIKVQYIRTRKSHALAVRNETYCTPYGGCSFQPRGYLRGNCGCAAFPVRRLPSPLPSFQNLRVSGSHERDMKEFRYHATFPDCVQAVNSTYRRQPAYQPNVTRPCDNTYQLPFLFRLFAGSCTPGLGDGWCDPLRSRRCYVCIECILHSSCRRALIA</sequence>
<dbReference type="AlphaFoldDB" id="A0A5N6E5G4"/>
<dbReference type="EMBL" id="ML734936">
    <property type="protein sequence ID" value="KAB8212395.1"/>
    <property type="molecule type" value="Genomic_DNA"/>
</dbReference>
<protein>
    <submittedName>
        <fullName evidence="1">Uncharacterized protein</fullName>
    </submittedName>
</protein>
<evidence type="ECO:0000313" key="1">
    <source>
        <dbReference type="EMBL" id="KAB8212395.1"/>
    </source>
</evidence>
<keyword evidence="2" id="KW-1185">Reference proteome</keyword>
<accession>A0A5N6E5G4</accession>